<evidence type="ECO:0000256" key="4">
    <source>
        <dbReference type="ARBA" id="ARBA00022692"/>
    </source>
</evidence>
<dbReference type="PRINTS" id="PR00781">
    <property type="entry name" value="LIPOSIGPTASE"/>
</dbReference>
<name>A0A4Q9V2H9_9ACTO</name>
<dbReference type="PANTHER" id="PTHR33695">
    <property type="entry name" value="LIPOPROTEIN SIGNAL PEPTIDASE"/>
    <property type="match status" value="1"/>
</dbReference>
<evidence type="ECO:0000313" key="13">
    <source>
        <dbReference type="EMBL" id="TBW22768.1"/>
    </source>
</evidence>
<comment type="catalytic activity">
    <reaction evidence="9 10">
        <text>Release of signal peptides from bacterial membrane prolipoproteins. Hydrolyzes -Xaa-Yaa-Zaa-|-(S,diacylglyceryl)Cys-, in which Xaa is hydrophobic (preferably Leu), and Yaa (Ala or Ser) and Zaa (Gly or Ala) have small, neutral side chains.</text>
        <dbReference type="EC" id="3.4.23.36"/>
    </reaction>
</comment>
<accession>A0A4Q9V2H9</accession>
<feature type="transmembrane region" description="Helical" evidence="9">
    <location>
        <begin position="127"/>
        <end position="150"/>
    </location>
</feature>
<evidence type="ECO:0000256" key="8">
    <source>
        <dbReference type="ARBA" id="ARBA00023136"/>
    </source>
</evidence>
<keyword evidence="7 9" id="KW-1133">Transmembrane helix</keyword>
<evidence type="ECO:0000256" key="10">
    <source>
        <dbReference type="RuleBase" id="RU000594"/>
    </source>
</evidence>
<dbReference type="RefSeq" id="WP_131279748.1">
    <property type="nucleotide sequence ID" value="NZ_JBHSLR010000009.1"/>
</dbReference>
<feature type="region of interest" description="Disordered" evidence="12">
    <location>
        <begin position="161"/>
        <end position="194"/>
    </location>
</feature>
<dbReference type="GO" id="GO:0005886">
    <property type="term" value="C:plasma membrane"/>
    <property type="evidence" value="ECO:0007669"/>
    <property type="project" value="UniProtKB-SubCell"/>
</dbReference>
<keyword evidence="3 9" id="KW-0645">Protease</keyword>
<keyword evidence="4 9" id="KW-0812">Transmembrane</keyword>
<evidence type="ECO:0000256" key="7">
    <source>
        <dbReference type="ARBA" id="ARBA00022989"/>
    </source>
</evidence>
<gene>
    <name evidence="9 13" type="primary">lspA</name>
    <name evidence="13" type="ORF">EZJ44_02345</name>
</gene>
<dbReference type="GO" id="GO:0006508">
    <property type="term" value="P:proteolysis"/>
    <property type="evidence" value="ECO:0007669"/>
    <property type="project" value="UniProtKB-KW"/>
</dbReference>
<feature type="active site" evidence="9">
    <location>
        <position position="137"/>
    </location>
</feature>
<dbReference type="HAMAP" id="MF_00161">
    <property type="entry name" value="LspA"/>
    <property type="match status" value="1"/>
</dbReference>
<evidence type="ECO:0000256" key="3">
    <source>
        <dbReference type="ARBA" id="ARBA00022670"/>
    </source>
</evidence>
<dbReference type="UniPathway" id="UPA00665"/>
<sequence length="194" mass="21109">MKKRISFWVLPLLVFAVIVLIDQVSKIWAVEQLADGHDVEILGSWLSLKLTYNSGAAFSLGNSATWIFTVFSALVAIAMPFILLKFPRRSQVIILSAIWAGAVGNLIDRLTREPGFGRGHVVDFINYNNWFIGNIADIALVIGVIAFVAIEALDPTQAPVEPADGHLSAEQAPIEPAAADNEENPTVEATSERN</sequence>
<evidence type="ECO:0000256" key="12">
    <source>
        <dbReference type="SAM" id="MobiDB-lite"/>
    </source>
</evidence>
<evidence type="ECO:0000256" key="2">
    <source>
        <dbReference type="ARBA" id="ARBA00022475"/>
    </source>
</evidence>
<evidence type="ECO:0000256" key="5">
    <source>
        <dbReference type="ARBA" id="ARBA00022750"/>
    </source>
</evidence>
<proteinExistence type="inferred from homology"/>
<dbReference type="PANTHER" id="PTHR33695:SF1">
    <property type="entry name" value="LIPOPROTEIN SIGNAL PEPTIDASE"/>
    <property type="match status" value="1"/>
</dbReference>
<evidence type="ECO:0000256" key="1">
    <source>
        <dbReference type="ARBA" id="ARBA00006139"/>
    </source>
</evidence>
<keyword evidence="6 9" id="KW-0378">Hydrolase</keyword>
<comment type="function">
    <text evidence="9 10">This protein specifically catalyzes the removal of signal peptides from prolipoproteins.</text>
</comment>
<dbReference type="NCBIfam" id="TIGR00077">
    <property type="entry name" value="lspA"/>
    <property type="match status" value="1"/>
</dbReference>
<dbReference type="Proteomes" id="UP000293036">
    <property type="component" value="Unassembled WGS sequence"/>
</dbReference>
<dbReference type="PROSITE" id="PS00855">
    <property type="entry name" value="SPASE_II"/>
    <property type="match status" value="1"/>
</dbReference>
<feature type="active site" evidence="9">
    <location>
        <position position="123"/>
    </location>
</feature>
<keyword evidence="14" id="KW-1185">Reference proteome</keyword>
<dbReference type="InterPro" id="IPR001872">
    <property type="entry name" value="Peptidase_A8"/>
</dbReference>
<dbReference type="GO" id="GO:0004190">
    <property type="term" value="F:aspartic-type endopeptidase activity"/>
    <property type="evidence" value="ECO:0007669"/>
    <property type="project" value="UniProtKB-UniRule"/>
</dbReference>
<evidence type="ECO:0000313" key="14">
    <source>
        <dbReference type="Proteomes" id="UP000293036"/>
    </source>
</evidence>
<comment type="subcellular location">
    <subcellularLocation>
        <location evidence="9">Cell membrane</location>
        <topology evidence="9">Multi-pass membrane protein</topology>
    </subcellularLocation>
</comment>
<keyword evidence="2 9" id="KW-1003">Cell membrane</keyword>
<evidence type="ECO:0000256" key="11">
    <source>
        <dbReference type="RuleBase" id="RU004181"/>
    </source>
</evidence>
<dbReference type="OrthoDB" id="4308908at2"/>
<dbReference type="AlphaFoldDB" id="A0A4Q9V2H9"/>
<organism evidence="13 14">
    <name type="scientific">Arcanobacterium bovis</name>
    <dbReference type="NCBI Taxonomy" id="2529275"/>
    <lineage>
        <taxon>Bacteria</taxon>
        <taxon>Bacillati</taxon>
        <taxon>Actinomycetota</taxon>
        <taxon>Actinomycetes</taxon>
        <taxon>Actinomycetales</taxon>
        <taxon>Actinomycetaceae</taxon>
        <taxon>Arcanobacterium</taxon>
    </lineage>
</organism>
<dbReference type="EC" id="3.4.23.36" evidence="9"/>
<dbReference type="Pfam" id="PF01252">
    <property type="entry name" value="Peptidase_A8"/>
    <property type="match status" value="1"/>
</dbReference>
<evidence type="ECO:0000256" key="6">
    <source>
        <dbReference type="ARBA" id="ARBA00022801"/>
    </source>
</evidence>
<keyword evidence="8 9" id="KW-0472">Membrane</keyword>
<comment type="similarity">
    <text evidence="1 9 11">Belongs to the peptidase A8 family.</text>
</comment>
<comment type="caution">
    <text evidence="9">Lacks conserved residue(s) required for the propagation of feature annotation.</text>
</comment>
<comment type="caution">
    <text evidence="13">The sequence shown here is derived from an EMBL/GenBank/DDBJ whole genome shotgun (WGS) entry which is preliminary data.</text>
</comment>
<comment type="pathway">
    <text evidence="9">Protein modification; lipoprotein biosynthesis (signal peptide cleavage).</text>
</comment>
<dbReference type="EMBL" id="SJDT01000002">
    <property type="protein sequence ID" value="TBW22768.1"/>
    <property type="molecule type" value="Genomic_DNA"/>
</dbReference>
<protein>
    <recommendedName>
        <fullName evidence="9">Lipoprotein signal peptidase</fullName>
        <ecNumber evidence="9">3.4.23.36</ecNumber>
    </recommendedName>
    <alternativeName>
        <fullName evidence="9">Prolipoprotein signal peptidase</fullName>
    </alternativeName>
    <alternativeName>
        <fullName evidence="9">Signal peptidase II</fullName>
        <shortName evidence="9">SPase II</shortName>
    </alternativeName>
</protein>
<reference evidence="13 14" key="1">
    <citation type="submission" date="2019-02" db="EMBL/GenBank/DDBJ databases">
        <title>Arcanobacterium bovis sp. nov., isolated from the milk of a cow with mastitis.</title>
        <authorList>
            <person name="Sammra O."/>
            <person name="Foster G."/>
            <person name="Hassan A."/>
            <person name="Alssahen M."/>
            <person name="Laemmler C."/>
            <person name="Borowiak M."/>
            <person name="Malorny B."/>
            <person name="Abdulmawjood A."/>
        </authorList>
    </citation>
    <scope>NUCLEOTIDE SEQUENCE [LARGE SCALE GENOMIC DNA]</scope>
    <source>
        <strain evidence="13 14">C605018/01/1</strain>
    </source>
</reference>
<keyword evidence="5 9" id="KW-0064">Aspartyl protease</keyword>
<evidence type="ECO:0000256" key="9">
    <source>
        <dbReference type="HAMAP-Rule" id="MF_00161"/>
    </source>
</evidence>
<feature type="transmembrane region" description="Helical" evidence="9">
    <location>
        <begin position="64"/>
        <end position="84"/>
    </location>
</feature>